<dbReference type="InterPro" id="IPR013783">
    <property type="entry name" value="Ig-like_fold"/>
</dbReference>
<dbReference type="GO" id="GO:0098609">
    <property type="term" value="P:cell-cell adhesion"/>
    <property type="evidence" value="ECO:0007669"/>
    <property type="project" value="TreeGrafter"/>
</dbReference>
<proteinExistence type="predicted"/>
<keyword evidence="2" id="KW-0472">Membrane</keyword>
<dbReference type="AlphaFoldDB" id="A0A6A0H1V3"/>
<name>A0A6A0H1V3_HYAAZ</name>
<dbReference type="InterPro" id="IPR003599">
    <property type="entry name" value="Ig_sub"/>
</dbReference>
<dbReference type="EMBL" id="JQDR03008859">
    <property type="protein sequence ID" value="KAA0196522.1"/>
    <property type="molecule type" value="Genomic_DNA"/>
</dbReference>
<sequence length="130" mass="14181">MVGSSVTRDQRLVTRLGNARSAAGLARKQSFRVRPSSVEAVVGSDVLLLCEVDDQQGDAQWTKHGFAMGFNRTLPGLPRYQMVGNAEDGVHNLRILNVSLDDDGEFQCQVTPFNNARQIRAPAVLTVLGE</sequence>
<dbReference type="Proteomes" id="UP000711488">
    <property type="component" value="Unassembled WGS sequence"/>
</dbReference>
<dbReference type="InterPro" id="IPR036179">
    <property type="entry name" value="Ig-like_dom_sf"/>
</dbReference>
<evidence type="ECO:0000256" key="1">
    <source>
        <dbReference type="ARBA" id="ARBA00004479"/>
    </source>
</evidence>
<evidence type="ECO:0000259" key="6">
    <source>
        <dbReference type="PROSITE" id="PS50835"/>
    </source>
</evidence>
<dbReference type="PANTHER" id="PTHR11640">
    <property type="entry name" value="NEPHRIN"/>
    <property type="match status" value="1"/>
</dbReference>
<reference evidence="7" key="1">
    <citation type="submission" date="2014-08" db="EMBL/GenBank/DDBJ databases">
        <authorList>
            <person name="Murali S."/>
            <person name="Richards S."/>
            <person name="Bandaranaike D."/>
            <person name="Bellair M."/>
            <person name="Blankenburg K."/>
            <person name="Chao H."/>
            <person name="Dinh H."/>
            <person name="Doddapaneni H."/>
            <person name="Dugan-Rocha S."/>
            <person name="Elkadiri S."/>
            <person name="Gnanaolivu R."/>
            <person name="Hughes D."/>
            <person name="Lee S."/>
            <person name="Li M."/>
            <person name="Ming W."/>
            <person name="Munidasa M."/>
            <person name="Muniz J."/>
            <person name="Nguyen L."/>
            <person name="Osuji N."/>
            <person name="Pu L.-L."/>
            <person name="Puazo M."/>
            <person name="Skinner E."/>
            <person name="Qu C."/>
            <person name="Quiroz J."/>
            <person name="Raj R."/>
            <person name="Weissenberger G."/>
            <person name="Xin Y."/>
            <person name="Zou X."/>
            <person name="Han Y."/>
            <person name="Worley K."/>
            <person name="Muzny D."/>
            <person name="Gibbs R."/>
        </authorList>
    </citation>
    <scope>NUCLEOTIDE SEQUENCE</scope>
    <source>
        <strain evidence="7">HAZT.00-mixed</strain>
        <tissue evidence="7">Whole organism</tissue>
    </source>
</reference>
<dbReference type="PROSITE" id="PS50835">
    <property type="entry name" value="IG_LIKE"/>
    <property type="match status" value="1"/>
</dbReference>
<comment type="subcellular location">
    <subcellularLocation>
        <location evidence="1">Membrane</location>
        <topology evidence="1">Single-pass type I membrane protein</topology>
    </subcellularLocation>
</comment>
<dbReference type="Gene3D" id="2.60.40.10">
    <property type="entry name" value="Immunoglobulins"/>
    <property type="match status" value="1"/>
</dbReference>
<dbReference type="InterPro" id="IPR007110">
    <property type="entry name" value="Ig-like_dom"/>
</dbReference>
<dbReference type="GO" id="GO:0005911">
    <property type="term" value="C:cell-cell junction"/>
    <property type="evidence" value="ECO:0007669"/>
    <property type="project" value="TreeGrafter"/>
</dbReference>
<reference evidence="7" key="3">
    <citation type="submission" date="2019-06" db="EMBL/GenBank/DDBJ databases">
        <authorList>
            <person name="Poynton C."/>
            <person name="Hasenbein S."/>
            <person name="Benoit J.B."/>
            <person name="Sepulveda M.S."/>
            <person name="Poelchau M.F."/>
            <person name="Murali S.C."/>
            <person name="Chen S."/>
            <person name="Glastad K.M."/>
            <person name="Werren J.H."/>
            <person name="Vineis J.H."/>
            <person name="Bowen J.L."/>
            <person name="Friedrich M."/>
            <person name="Jones J."/>
            <person name="Robertson H.M."/>
            <person name="Feyereisen R."/>
            <person name="Mechler-Hickson A."/>
            <person name="Mathers N."/>
            <person name="Lee C.E."/>
            <person name="Colbourne J.K."/>
            <person name="Biales A."/>
            <person name="Johnston J.S."/>
            <person name="Wellborn G.A."/>
            <person name="Rosendale A.J."/>
            <person name="Cridge A.G."/>
            <person name="Munoz-Torres M.C."/>
            <person name="Bain P.A."/>
            <person name="Manny A.R."/>
            <person name="Major K.M."/>
            <person name="Lambert F.N."/>
            <person name="Vulpe C.D."/>
            <person name="Tuck P."/>
            <person name="Blalock B.J."/>
            <person name="Lin Y.-Y."/>
            <person name="Smith M.E."/>
            <person name="Ochoa-Acuna H."/>
            <person name="Chen M.-J.M."/>
            <person name="Childers C.P."/>
            <person name="Qu J."/>
            <person name="Dugan S."/>
            <person name="Lee S.L."/>
            <person name="Chao H."/>
            <person name="Dinh H."/>
            <person name="Han Y."/>
            <person name="Doddapaneni H."/>
            <person name="Worley K.C."/>
            <person name="Muzny D.M."/>
            <person name="Gibbs R.A."/>
            <person name="Richards S."/>
        </authorList>
    </citation>
    <scope>NUCLEOTIDE SEQUENCE</scope>
    <source>
        <strain evidence="7">HAZT.00-mixed</strain>
        <tissue evidence="7">Whole organism</tissue>
    </source>
</reference>
<dbReference type="OrthoDB" id="10028801at2759"/>
<evidence type="ECO:0000256" key="4">
    <source>
        <dbReference type="ARBA" id="ARBA00023180"/>
    </source>
</evidence>
<protein>
    <recommendedName>
        <fullName evidence="6">Ig-like domain-containing protein</fullName>
    </recommendedName>
</protein>
<keyword evidence="5" id="KW-0393">Immunoglobulin domain</keyword>
<keyword evidence="3" id="KW-1015">Disulfide bond</keyword>
<reference evidence="7" key="2">
    <citation type="journal article" date="2018" name="Environ. Sci. Technol.">
        <title>The Toxicogenome of Hyalella azteca: A Model for Sediment Ecotoxicology and Evolutionary Toxicology.</title>
        <authorList>
            <person name="Poynton H.C."/>
            <person name="Hasenbein S."/>
            <person name="Benoit J.B."/>
            <person name="Sepulveda M.S."/>
            <person name="Poelchau M.F."/>
            <person name="Hughes D.S.T."/>
            <person name="Murali S.C."/>
            <person name="Chen S."/>
            <person name="Glastad K.M."/>
            <person name="Goodisman M.A.D."/>
            <person name="Werren J.H."/>
            <person name="Vineis J.H."/>
            <person name="Bowen J.L."/>
            <person name="Friedrich M."/>
            <person name="Jones J."/>
            <person name="Robertson H.M."/>
            <person name="Feyereisen R."/>
            <person name="Mechler-Hickson A."/>
            <person name="Mathers N."/>
            <person name="Lee C.E."/>
            <person name="Colbourne J.K."/>
            <person name="Biales A."/>
            <person name="Johnston J.S."/>
            <person name="Wellborn G.A."/>
            <person name="Rosendale A.J."/>
            <person name="Cridge A.G."/>
            <person name="Munoz-Torres M.C."/>
            <person name="Bain P.A."/>
            <person name="Manny A.R."/>
            <person name="Major K.M."/>
            <person name="Lambert F.N."/>
            <person name="Vulpe C.D."/>
            <person name="Tuck P."/>
            <person name="Blalock B.J."/>
            <person name="Lin Y.Y."/>
            <person name="Smith M.E."/>
            <person name="Ochoa-Acuna H."/>
            <person name="Chen M.M."/>
            <person name="Childers C.P."/>
            <person name="Qu J."/>
            <person name="Dugan S."/>
            <person name="Lee S.L."/>
            <person name="Chao H."/>
            <person name="Dinh H."/>
            <person name="Han Y."/>
            <person name="Doddapaneni H."/>
            <person name="Worley K.C."/>
            <person name="Muzny D.M."/>
            <person name="Gibbs R.A."/>
            <person name="Richards S."/>
        </authorList>
    </citation>
    <scope>NUCLEOTIDE SEQUENCE</scope>
    <source>
        <strain evidence="7">HAZT.00-mixed</strain>
        <tissue evidence="7">Whole organism</tissue>
    </source>
</reference>
<evidence type="ECO:0000256" key="3">
    <source>
        <dbReference type="ARBA" id="ARBA00023157"/>
    </source>
</evidence>
<comment type="caution">
    <text evidence="7">The sequence shown here is derived from an EMBL/GenBank/DDBJ whole genome shotgun (WGS) entry which is preliminary data.</text>
</comment>
<gene>
    <name evidence="7" type="ORF">HAZT_HAZT009450</name>
</gene>
<evidence type="ECO:0000313" key="7">
    <source>
        <dbReference type="EMBL" id="KAA0196522.1"/>
    </source>
</evidence>
<dbReference type="SUPFAM" id="SSF48726">
    <property type="entry name" value="Immunoglobulin"/>
    <property type="match status" value="1"/>
</dbReference>
<dbReference type="GO" id="GO:0005886">
    <property type="term" value="C:plasma membrane"/>
    <property type="evidence" value="ECO:0007669"/>
    <property type="project" value="TreeGrafter"/>
</dbReference>
<evidence type="ECO:0000256" key="2">
    <source>
        <dbReference type="ARBA" id="ARBA00023136"/>
    </source>
</evidence>
<organism evidence="7">
    <name type="scientific">Hyalella azteca</name>
    <name type="common">Amphipod</name>
    <dbReference type="NCBI Taxonomy" id="294128"/>
    <lineage>
        <taxon>Eukaryota</taxon>
        <taxon>Metazoa</taxon>
        <taxon>Ecdysozoa</taxon>
        <taxon>Arthropoda</taxon>
        <taxon>Crustacea</taxon>
        <taxon>Multicrustacea</taxon>
        <taxon>Malacostraca</taxon>
        <taxon>Eumalacostraca</taxon>
        <taxon>Peracarida</taxon>
        <taxon>Amphipoda</taxon>
        <taxon>Senticaudata</taxon>
        <taxon>Talitrida</taxon>
        <taxon>Talitroidea</taxon>
        <taxon>Hyalellidae</taxon>
        <taxon>Hyalella</taxon>
    </lineage>
</organism>
<accession>A0A6A0H1V3</accession>
<dbReference type="GO" id="GO:0050839">
    <property type="term" value="F:cell adhesion molecule binding"/>
    <property type="evidence" value="ECO:0007669"/>
    <property type="project" value="TreeGrafter"/>
</dbReference>
<feature type="domain" description="Ig-like" evidence="6">
    <location>
        <begin position="29"/>
        <end position="126"/>
    </location>
</feature>
<dbReference type="PANTHER" id="PTHR11640:SF136">
    <property type="entry name" value="NEPHRIN"/>
    <property type="match status" value="1"/>
</dbReference>
<keyword evidence="4" id="KW-0325">Glycoprotein</keyword>
<dbReference type="Pfam" id="PF13927">
    <property type="entry name" value="Ig_3"/>
    <property type="match status" value="1"/>
</dbReference>
<dbReference type="InterPro" id="IPR051275">
    <property type="entry name" value="Cell_adhesion_signaling"/>
</dbReference>
<evidence type="ECO:0000256" key="5">
    <source>
        <dbReference type="ARBA" id="ARBA00023319"/>
    </source>
</evidence>
<dbReference type="SMART" id="SM00409">
    <property type="entry name" value="IG"/>
    <property type="match status" value="1"/>
</dbReference>